<dbReference type="AlphaFoldDB" id="A0A6N7XNQ6"/>
<sequence length="438" mass="50866">MEKPNIILSFLFSIVDNTIFIGILSKFRSHQDNYKSIDTLVIIIVSIFTCLFTEFGITPFIKLTFILMILFLATFLYNLKFHQRVLVIIMYYFILIISELLVTLLASNILDKTVEGLKYTYFFLGLLSKFLSALIFTLINRKFLNTKIILPKILNYVMILILSLSTISMVLLFYSSLVISSESTILILFFICLFILFISLGTMVMYYNANTFYINLQKETTKRIYDKSYEKFIINAELRSDTLSKIWHDMANHIKVLEKINDIEDEKYIKYVNSIKDKFKEIPNTINTGNRLIDIILNDKYSEAVMQGIDFDIKAIAPPKVNIDDMDLSSILFNTIDNAIEACMNSSAENKYINLELYPDANFLCYKIRNNYNSTNGNSHMRTYLNKKKYISSGYGLSIIEDIINKYDGYMDIKKNDMEYLVTIILPLNDHSVQKITT</sequence>
<name>A0A6N7XNQ6_9FIRM</name>
<evidence type="ECO:0000313" key="4">
    <source>
        <dbReference type="Proteomes" id="UP000469523"/>
    </source>
</evidence>
<dbReference type="SUPFAM" id="SSF55874">
    <property type="entry name" value="ATPase domain of HSP90 chaperone/DNA topoisomerase II/histidine kinase"/>
    <property type="match status" value="1"/>
</dbReference>
<dbReference type="Proteomes" id="UP000469523">
    <property type="component" value="Unassembled WGS sequence"/>
</dbReference>
<reference evidence="3 4" key="1">
    <citation type="submission" date="2019-09" db="EMBL/GenBank/DDBJ databases">
        <title>In-depth cultivation of the pig gut microbiome towards novel bacterial diversity and tailored functional studies.</title>
        <authorList>
            <person name="Wylensek D."/>
            <person name="Hitch T.C.A."/>
            <person name="Clavel T."/>
        </authorList>
    </citation>
    <scope>NUCLEOTIDE SEQUENCE [LARGE SCALE GENOMIC DNA]</scope>
    <source>
        <strain evidence="3 4">WCA3-693-APC-4?</strain>
    </source>
</reference>
<evidence type="ECO:0000256" key="1">
    <source>
        <dbReference type="SAM" id="Phobius"/>
    </source>
</evidence>
<keyword evidence="1" id="KW-0472">Membrane</keyword>
<dbReference type="Gene3D" id="3.30.565.10">
    <property type="entry name" value="Histidine kinase-like ATPase, C-terminal domain"/>
    <property type="match status" value="1"/>
</dbReference>
<feature type="transmembrane region" description="Helical" evidence="1">
    <location>
        <begin position="86"/>
        <end position="107"/>
    </location>
</feature>
<proteinExistence type="predicted"/>
<feature type="transmembrane region" description="Helical" evidence="1">
    <location>
        <begin position="63"/>
        <end position="79"/>
    </location>
</feature>
<dbReference type="InterPro" id="IPR036890">
    <property type="entry name" value="HATPase_C_sf"/>
</dbReference>
<dbReference type="InterPro" id="IPR032834">
    <property type="entry name" value="NatK-like_C"/>
</dbReference>
<dbReference type="EMBL" id="VUNQ01000033">
    <property type="protein sequence ID" value="MSU02442.1"/>
    <property type="molecule type" value="Genomic_DNA"/>
</dbReference>
<feature type="transmembrane region" description="Helical" evidence="1">
    <location>
        <begin position="153"/>
        <end position="179"/>
    </location>
</feature>
<dbReference type="GO" id="GO:0042802">
    <property type="term" value="F:identical protein binding"/>
    <property type="evidence" value="ECO:0007669"/>
    <property type="project" value="TreeGrafter"/>
</dbReference>
<evidence type="ECO:0000259" key="2">
    <source>
        <dbReference type="Pfam" id="PF14501"/>
    </source>
</evidence>
<feature type="transmembrane region" description="Helical" evidence="1">
    <location>
        <begin position="185"/>
        <end position="207"/>
    </location>
</feature>
<feature type="transmembrane region" description="Helical" evidence="1">
    <location>
        <begin position="119"/>
        <end position="141"/>
    </location>
</feature>
<protein>
    <submittedName>
        <fullName evidence="3">GHKL domain-containing protein</fullName>
    </submittedName>
</protein>
<organism evidence="3 4">
    <name type="scientific">Tissierella pigra</name>
    <dbReference type="NCBI Taxonomy" id="2607614"/>
    <lineage>
        <taxon>Bacteria</taxon>
        <taxon>Bacillati</taxon>
        <taxon>Bacillota</taxon>
        <taxon>Tissierellia</taxon>
        <taxon>Tissierellales</taxon>
        <taxon>Tissierellaceae</taxon>
        <taxon>Tissierella</taxon>
    </lineage>
</organism>
<evidence type="ECO:0000313" key="3">
    <source>
        <dbReference type="EMBL" id="MSU02442.1"/>
    </source>
</evidence>
<dbReference type="PANTHER" id="PTHR40448">
    <property type="entry name" value="TWO-COMPONENT SENSOR HISTIDINE KINASE"/>
    <property type="match status" value="1"/>
</dbReference>
<gene>
    <name evidence="3" type="ORF">FYJ83_13350</name>
</gene>
<keyword evidence="1" id="KW-1133">Transmembrane helix</keyword>
<feature type="transmembrane region" description="Helical" evidence="1">
    <location>
        <begin position="6"/>
        <end position="25"/>
    </location>
</feature>
<accession>A0A6N7XNQ6</accession>
<comment type="caution">
    <text evidence="3">The sequence shown here is derived from an EMBL/GenBank/DDBJ whole genome shotgun (WGS) entry which is preliminary data.</text>
</comment>
<keyword evidence="4" id="KW-1185">Reference proteome</keyword>
<feature type="domain" description="Sensor histidine kinase NatK-like C-terminal" evidence="2">
    <location>
        <begin position="326"/>
        <end position="427"/>
    </location>
</feature>
<dbReference type="Pfam" id="PF14501">
    <property type="entry name" value="HATPase_c_5"/>
    <property type="match status" value="1"/>
</dbReference>
<dbReference type="RefSeq" id="WP_154441308.1">
    <property type="nucleotide sequence ID" value="NZ_VUNQ01000033.1"/>
</dbReference>
<keyword evidence="1" id="KW-0812">Transmembrane</keyword>
<dbReference type="PANTHER" id="PTHR40448:SF1">
    <property type="entry name" value="TWO-COMPONENT SENSOR HISTIDINE KINASE"/>
    <property type="match status" value="1"/>
</dbReference>